<name>A0AAV3QDH8_LITER</name>
<feature type="repeat" description="ANK" evidence="7">
    <location>
        <begin position="70"/>
        <end position="92"/>
    </location>
</feature>
<proteinExistence type="predicted"/>
<dbReference type="EMBL" id="BAABME010004136">
    <property type="protein sequence ID" value="GAA0161296.1"/>
    <property type="molecule type" value="Genomic_DNA"/>
</dbReference>
<dbReference type="InterPro" id="IPR036770">
    <property type="entry name" value="Ankyrin_rpt-contain_sf"/>
</dbReference>
<dbReference type="InterPro" id="IPR002110">
    <property type="entry name" value="Ankyrin_rpt"/>
</dbReference>
<feature type="transmembrane region" description="Helical" evidence="8">
    <location>
        <begin position="336"/>
        <end position="356"/>
    </location>
</feature>
<evidence type="ECO:0000259" key="9">
    <source>
        <dbReference type="Pfam" id="PF13962"/>
    </source>
</evidence>
<dbReference type="Pfam" id="PF12796">
    <property type="entry name" value="Ank_2"/>
    <property type="match status" value="1"/>
</dbReference>
<dbReference type="SUPFAM" id="SSF48403">
    <property type="entry name" value="Ankyrin repeat"/>
    <property type="match status" value="1"/>
</dbReference>
<feature type="repeat" description="ANK" evidence="7">
    <location>
        <begin position="104"/>
        <end position="126"/>
    </location>
</feature>
<keyword evidence="2 8" id="KW-0812">Transmembrane</keyword>
<feature type="domain" description="PGG" evidence="9">
    <location>
        <begin position="277"/>
        <end position="390"/>
    </location>
</feature>
<dbReference type="InterPro" id="IPR026961">
    <property type="entry name" value="PGG_dom"/>
</dbReference>
<keyword evidence="11" id="KW-1185">Reference proteome</keyword>
<dbReference type="GO" id="GO:0005886">
    <property type="term" value="C:plasma membrane"/>
    <property type="evidence" value="ECO:0007669"/>
    <property type="project" value="TreeGrafter"/>
</dbReference>
<feature type="transmembrane region" description="Helical" evidence="8">
    <location>
        <begin position="410"/>
        <end position="430"/>
    </location>
</feature>
<dbReference type="Pfam" id="PF13857">
    <property type="entry name" value="Ank_5"/>
    <property type="match status" value="1"/>
</dbReference>
<evidence type="ECO:0000256" key="4">
    <source>
        <dbReference type="ARBA" id="ARBA00022989"/>
    </source>
</evidence>
<accession>A0AAV3QDH8</accession>
<dbReference type="GO" id="GO:0003677">
    <property type="term" value="F:DNA binding"/>
    <property type="evidence" value="ECO:0007669"/>
    <property type="project" value="UniProtKB-KW"/>
</dbReference>
<comment type="caution">
    <text evidence="10">The sequence shown here is derived from an EMBL/GenBank/DDBJ whole genome shotgun (WGS) entry which is preliminary data.</text>
</comment>
<feature type="transmembrane region" description="Helical" evidence="8">
    <location>
        <begin position="368"/>
        <end position="390"/>
    </location>
</feature>
<dbReference type="PANTHER" id="PTHR24186:SF37">
    <property type="entry name" value="PGG DOMAIN-CONTAINING PROTEIN"/>
    <property type="match status" value="1"/>
</dbReference>
<dbReference type="Proteomes" id="UP001454036">
    <property type="component" value="Unassembled WGS sequence"/>
</dbReference>
<dbReference type="Pfam" id="PF13962">
    <property type="entry name" value="PGG"/>
    <property type="match status" value="1"/>
</dbReference>
<protein>
    <submittedName>
        <fullName evidence="10">Homeodomain transcription factor</fullName>
    </submittedName>
</protein>
<organism evidence="10 11">
    <name type="scientific">Lithospermum erythrorhizon</name>
    <name type="common">Purple gromwell</name>
    <name type="synonym">Lithospermum officinale var. erythrorhizon</name>
    <dbReference type="NCBI Taxonomy" id="34254"/>
    <lineage>
        <taxon>Eukaryota</taxon>
        <taxon>Viridiplantae</taxon>
        <taxon>Streptophyta</taxon>
        <taxon>Embryophyta</taxon>
        <taxon>Tracheophyta</taxon>
        <taxon>Spermatophyta</taxon>
        <taxon>Magnoliopsida</taxon>
        <taxon>eudicotyledons</taxon>
        <taxon>Gunneridae</taxon>
        <taxon>Pentapetalae</taxon>
        <taxon>asterids</taxon>
        <taxon>lamiids</taxon>
        <taxon>Boraginales</taxon>
        <taxon>Boraginaceae</taxon>
        <taxon>Boraginoideae</taxon>
        <taxon>Lithospermeae</taxon>
        <taxon>Lithospermum</taxon>
    </lineage>
</organism>
<feature type="repeat" description="ANK" evidence="7">
    <location>
        <begin position="175"/>
        <end position="196"/>
    </location>
</feature>
<evidence type="ECO:0000256" key="3">
    <source>
        <dbReference type="ARBA" id="ARBA00022737"/>
    </source>
</evidence>
<evidence type="ECO:0000256" key="8">
    <source>
        <dbReference type="SAM" id="Phobius"/>
    </source>
</evidence>
<comment type="subcellular location">
    <subcellularLocation>
        <location evidence="1">Membrane</location>
        <topology evidence="1">Multi-pass membrane protein</topology>
    </subcellularLocation>
</comment>
<dbReference type="PROSITE" id="PS50088">
    <property type="entry name" value="ANK_REPEAT"/>
    <property type="match status" value="3"/>
</dbReference>
<dbReference type="Gene3D" id="1.25.40.20">
    <property type="entry name" value="Ankyrin repeat-containing domain"/>
    <property type="match status" value="2"/>
</dbReference>
<gene>
    <name evidence="10" type="ORF">LIER_17645</name>
</gene>
<evidence type="ECO:0000313" key="10">
    <source>
        <dbReference type="EMBL" id="GAA0161296.1"/>
    </source>
</evidence>
<dbReference type="PANTHER" id="PTHR24186">
    <property type="entry name" value="PROTEIN PHOSPHATASE 1 REGULATORY SUBUNIT"/>
    <property type="match status" value="1"/>
</dbReference>
<reference evidence="10 11" key="1">
    <citation type="submission" date="2024-01" db="EMBL/GenBank/DDBJ databases">
        <title>The complete chloroplast genome sequence of Lithospermum erythrorhizon: insights into the phylogenetic relationship among Boraginaceae species and the maternal lineages of purple gromwells.</title>
        <authorList>
            <person name="Okada T."/>
            <person name="Watanabe K."/>
        </authorList>
    </citation>
    <scope>NUCLEOTIDE SEQUENCE [LARGE SCALE GENOMIC DNA]</scope>
</reference>
<evidence type="ECO:0000256" key="7">
    <source>
        <dbReference type="PROSITE-ProRule" id="PRU00023"/>
    </source>
</evidence>
<evidence type="ECO:0000256" key="5">
    <source>
        <dbReference type="ARBA" id="ARBA00023043"/>
    </source>
</evidence>
<dbReference type="PROSITE" id="PS50297">
    <property type="entry name" value="ANK_REP_REGION"/>
    <property type="match status" value="3"/>
</dbReference>
<evidence type="ECO:0000256" key="2">
    <source>
        <dbReference type="ARBA" id="ARBA00022692"/>
    </source>
</evidence>
<keyword evidence="3" id="KW-0677">Repeat</keyword>
<dbReference type="AlphaFoldDB" id="A0AAV3QDH8"/>
<evidence type="ECO:0000256" key="6">
    <source>
        <dbReference type="ARBA" id="ARBA00023136"/>
    </source>
</evidence>
<evidence type="ECO:0000313" key="11">
    <source>
        <dbReference type="Proteomes" id="UP001454036"/>
    </source>
</evidence>
<evidence type="ECO:0000256" key="1">
    <source>
        <dbReference type="ARBA" id="ARBA00004141"/>
    </source>
</evidence>
<keyword evidence="10" id="KW-0371">Homeobox</keyword>
<keyword evidence="6 8" id="KW-0472">Membrane</keyword>
<keyword evidence="4 8" id="KW-1133">Transmembrane helix</keyword>
<dbReference type="SMART" id="SM00248">
    <property type="entry name" value="ANK"/>
    <property type="match status" value="5"/>
</dbReference>
<keyword evidence="10" id="KW-0238">DNA-binding</keyword>
<keyword evidence="5 7" id="KW-0040">ANK repeat</keyword>
<sequence length="469" mass="52826">MERRLYEAAVKGDVNALQELIQQDELILDRVSLTSFNETPLHVAVIKGHLNFAKEILKHNPQLSNDLDSRKSSPLHMAALKGDLEMLKLLVRVDPGMCLAGDKDGRNPIHLASMKGRVEVLKWLVRTRPQAAFEKTNKGETILHLCVKYNQLEALKFVVGVVFDDHELIAAKDDYGNTILHLAVLGKHIEIIRYLVMLKKVEINEKNGRDETALDILSYGQRDVLDLEISDILREAGGLRAKDLHNNNLTFLNQRKEANPSIQENSNHKNKISEDHNWLSKKRDSIMVVASLIATMAFQAGVNPTGGVWQENESGAQPHRAGESVMAYHNPNSYQIYIRANTIAFVSSLSTILILISGLPFRHKLFMWFLMTIMWLTITSAALTYGISIVTLTPSDQKIKLMRREVNISVIVWCGLMALLLLGNTIRLVLRLLKKRGSIVDVWPPSKWRKPNMLHHGNGSQKSVTIQLG</sequence>
<dbReference type="Pfam" id="PF00023">
    <property type="entry name" value="Ank"/>
    <property type="match status" value="1"/>
</dbReference>